<gene>
    <name evidence="3" type="ORF">FF098_007650</name>
    <name evidence="2" type="ORF">GCM10011355_15380</name>
</gene>
<dbReference type="InterPro" id="IPR003615">
    <property type="entry name" value="HNH_nuc"/>
</dbReference>
<evidence type="ECO:0000313" key="3">
    <source>
        <dbReference type="EMBL" id="NHK27771.1"/>
    </source>
</evidence>
<dbReference type="EMBL" id="BMGZ01000001">
    <property type="protein sequence ID" value="GGH96450.1"/>
    <property type="molecule type" value="Genomic_DNA"/>
</dbReference>
<dbReference type="RefSeq" id="WP_155138986.1">
    <property type="nucleotide sequence ID" value="NZ_BMGZ01000001.1"/>
</dbReference>
<name>A0A8J3EPC7_9PROT</name>
<protein>
    <recommendedName>
        <fullName evidence="1">HNH nuclease domain-containing protein</fullName>
    </recommendedName>
</protein>
<keyword evidence="5" id="KW-1185">Reference proteome</keyword>
<reference evidence="3 5" key="2">
    <citation type="submission" date="2020-02" db="EMBL/GenBank/DDBJ databases">
        <title>Genome sequence of Parvularcula flava strain NH6-79.</title>
        <authorList>
            <person name="Abdul Karim M.H."/>
            <person name="Lam M.Q."/>
            <person name="Chen S.J."/>
            <person name="Yahya A."/>
            <person name="Shahir S."/>
            <person name="Shamsir M.S."/>
            <person name="Chong C.S."/>
        </authorList>
    </citation>
    <scope>NUCLEOTIDE SEQUENCE [LARGE SCALE GENOMIC DNA]</scope>
    <source>
        <strain evidence="3 5">NH6-79</strain>
    </source>
</reference>
<dbReference type="EMBL" id="VCJR02000001">
    <property type="protein sequence ID" value="NHK27771.1"/>
    <property type="molecule type" value="Genomic_DNA"/>
</dbReference>
<dbReference type="Proteomes" id="UP000818603">
    <property type="component" value="Unassembled WGS sequence"/>
</dbReference>
<accession>A0A8J3EPC7</accession>
<evidence type="ECO:0000259" key="1">
    <source>
        <dbReference type="Pfam" id="PF13391"/>
    </source>
</evidence>
<organism evidence="2 4">
    <name type="scientific">Aquisalinus luteolus</name>
    <dbReference type="NCBI Taxonomy" id="1566827"/>
    <lineage>
        <taxon>Bacteria</taxon>
        <taxon>Pseudomonadati</taxon>
        <taxon>Pseudomonadota</taxon>
        <taxon>Alphaproteobacteria</taxon>
        <taxon>Parvularculales</taxon>
        <taxon>Parvularculaceae</taxon>
        <taxon>Aquisalinus</taxon>
    </lineage>
</organism>
<dbReference type="Pfam" id="PF13391">
    <property type="entry name" value="HNH_2"/>
    <property type="match status" value="1"/>
</dbReference>
<dbReference type="InterPro" id="IPR015300">
    <property type="entry name" value="DNA-bd_pseudobarrel_sf"/>
</dbReference>
<dbReference type="Gene3D" id="2.40.330.10">
    <property type="entry name" value="DNA-binding pseudobarrel domain"/>
    <property type="match status" value="1"/>
</dbReference>
<sequence>MGNELETPIFKYLTKNDLSQSGHQAGPVIPLSLIWYFPLLATDTISPSEPTNSISIRVAGYKNGLFIGSFVTRFQYQTWGGTRKPEYRVTGNLKGLLENCQEEDLLLIHSTDKAAFRYRFELLSKGSPLWRAMADDIDRKLSSGIIAPSKTKFPSGYFGEEFRYPDAYKEEYPRIRSELLIDPDAQFQENLIRRKQRSSLFRLEVLESYGGKCAVTADQMKTIDLSNNEVEAAHIIPREYNGSNVIQNGISLNRRLHWAFDCGLWCVKDDFTISVKKNTSVERFNQYLYDLDGKRISLPNDVSKHPSQDAFAWHRENIFEVKTP</sequence>
<dbReference type="Proteomes" id="UP000621856">
    <property type="component" value="Unassembled WGS sequence"/>
</dbReference>
<evidence type="ECO:0000313" key="2">
    <source>
        <dbReference type="EMBL" id="GGH96450.1"/>
    </source>
</evidence>
<evidence type="ECO:0000313" key="4">
    <source>
        <dbReference type="Proteomes" id="UP000621856"/>
    </source>
</evidence>
<comment type="caution">
    <text evidence="2">The sequence shown here is derived from an EMBL/GenBank/DDBJ whole genome shotgun (WGS) entry which is preliminary data.</text>
</comment>
<reference evidence="2" key="1">
    <citation type="journal article" date="2014" name="Int. J. Syst. Evol. Microbiol.">
        <title>Complete genome sequence of Corynebacterium casei LMG S-19264T (=DSM 44701T), isolated from a smear-ripened cheese.</title>
        <authorList>
            <consortium name="US DOE Joint Genome Institute (JGI-PGF)"/>
            <person name="Walter F."/>
            <person name="Albersmeier A."/>
            <person name="Kalinowski J."/>
            <person name="Ruckert C."/>
        </authorList>
    </citation>
    <scope>NUCLEOTIDE SEQUENCE</scope>
    <source>
        <strain evidence="2">CGMCC 1.14984</strain>
    </source>
</reference>
<dbReference type="SUPFAM" id="SSF101936">
    <property type="entry name" value="DNA-binding pseudobarrel domain"/>
    <property type="match status" value="1"/>
</dbReference>
<dbReference type="AlphaFoldDB" id="A0A8J3EPC7"/>
<proteinExistence type="predicted"/>
<evidence type="ECO:0000313" key="5">
    <source>
        <dbReference type="Proteomes" id="UP000818603"/>
    </source>
</evidence>
<feature type="domain" description="HNH nuclease" evidence="1">
    <location>
        <begin position="213"/>
        <end position="267"/>
    </location>
</feature>
<reference evidence="2" key="3">
    <citation type="submission" date="2020-09" db="EMBL/GenBank/DDBJ databases">
        <authorList>
            <person name="Sun Q."/>
            <person name="Zhou Y."/>
        </authorList>
    </citation>
    <scope>NUCLEOTIDE SEQUENCE</scope>
    <source>
        <strain evidence="2">CGMCC 1.14984</strain>
    </source>
</reference>